<feature type="transmembrane region" description="Helical" evidence="5">
    <location>
        <begin position="38"/>
        <end position="58"/>
    </location>
</feature>
<keyword evidence="2 5" id="KW-0812">Transmembrane</keyword>
<dbReference type="EMBL" id="ABJB010835951">
    <property type="status" value="NOT_ANNOTATED_CDS"/>
    <property type="molecule type" value="Genomic_DNA"/>
</dbReference>
<dbReference type="VEuPathDB" id="VectorBase:ISCP_027823"/>
<accession>B7PHU1</accession>
<name>B7PHU1_IXOSC</name>
<dbReference type="STRING" id="6945.B7PHU1"/>
<dbReference type="GO" id="GO:0005794">
    <property type="term" value="C:Golgi apparatus"/>
    <property type="evidence" value="ECO:0000318"/>
    <property type="project" value="GO_Central"/>
</dbReference>
<dbReference type="VEuPathDB" id="VectorBase:ISCW004793"/>
<dbReference type="EMBL" id="ABJB010481954">
    <property type="status" value="NOT_ANNOTATED_CDS"/>
    <property type="molecule type" value="Genomic_DNA"/>
</dbReference>
<evidence type="ECO:0000256" key="2">
    <source>
        <dbReference type="ARBA" id="ARBA00022692"/>
    </source>
</evidence>
<dbReference type="EMBL" id="ABJB010057643">
    <property type="status" value="NOT_ANNOTATED_CDS"/>
    <property type="molecule type" value="Genomic_DNA"/>
</dbReference>
<dbReference type="InterPro" id="IPR006214">
    <property type="entry name" value="Bax_inhibitor_1-related"/>
</dbReference>
<dbReference type="EMBL" id="ABJB010783766">
    <property type="status" value="NOT_ANNOTATED_CDS"/>
    <property type="molecule type" value="Genomic_DNA"/>
</dbReference>
<feature type="non-terminal residue" evidence="6">
    <location>
        <position position="1"/>
    </location>
</feature>
<feature type="transmembrane region" description="Helical" evidence="5">
    <location>
        <begin position="147"/>
        <end position="163"/>
    </location>
</feature>
<dbReference type="EMBL" id="ABJB010407933">
    <property type="status" value="NOT_ANNOTATED_CDS"/>
    <property type="molecule type" value="Genomic_DNA"/>
</dbReference>
<evidence type="ECO:0000313" key="6">
    <source>
        <dbReference type="EMBL" id="EEC06163.1"/>
    </source>
</evidence>
<feature type="transmembrane region" description="Helical" evidence="5">
    <location>
        <begin position="92"/>
        <end position="110"/>
    </location>
</feature>
<dbReference type="HOGENOM" id="CLU_058671_3_1_1"/>
<dbReference type="GO" id="GO:0016020">
    <property type="term" value="C:membrane"/>
    <property type="evidence" value="ECO:0000318"/>
    <property type="project" value="GO_Central"/>
</dbReference>
<organism>
    <name type="scientific">Ixodes scapularis</name>
    <name type="common">Black-legged tick</name>
    <name type="synonym">Deer tick</name>
    <dbReference type="NCBI Taxonomy" id="6945"/>
    <lineage>
        <taxon>Eukaryota</taxon>
        <taxon>Metazoa</taxon>
        <taxon>Ecdysozoa</taxon>
        <taxon>Arthropoda</taxon>
        <taxon>Chelicerata</taxon>
        <taxon>Arachnida</taxon>
        <taxon>Acari</taxon>
        <taxon>Parasitiformes</taxon>
        <taxon>Ixodida</taxon>
        <taxon>Ixodoidea</taxon>
        <taxon>Ixodidae</taxon>
        <taxon>Ixodinae</taxon>
        <taxon>Ixodes</taxon>
    </lineage>
</organism>
<dbReference type="AlphaFoldDB" id="B7PHU1"/>
<reference evidence="6 8" key="1">
    <citation type="submission" date="2008-03" db="EMBL/GenBank/DDBJ databases">
        <title>Annotation of Ixodes scapularis.</title>
        <authorList>
            <consortium name="Ixodes scapularis Genome Project Consortium"/>
            <person name="Caler E."/>
            <person name="Hannick L.I."/>
            <person name="Bidwell S."/>
            <person name="Joardar V."/>
            <person name="Thiagarajan M."/>
            <person name="Amedeo P."/>
            <person name="Galinsky K.J."/>
            <person name="Schobel S."/>
            <person name="Inman J."/>
            <person name="Hostetler J."/>
            <person name="Miller J."/>
            <person name="Hammond M."/>
            <person name="Megy K."/>
            <person name="Lawson D."/>
            <person name="Kodira C."/>
            <person name="Sutton G."/>
            <person name="Meyer J."/>
            <person name="Hill C.A."/>
            <person name="Birren B."/>
            <person name="Nene V."/>
            <person name="Collins F."/>
            <person name="Alarcon-Chaidez F."/>
            <person name="Wikel S."/>
            <person name="Strausberg R."/>
        </authorList>
    </citation>
    <scope>NUCLEOTIDE SEQUENCE [LARGE SCALE GENOMIC DNA]</scope>
    <source>
        <strain evidence="8">Wikel</strain>
        <strain evidence="6">Wikel colony</strain>
    </source>
</reference>
<dbReference type="EnsemblMetazoa" id="ISCW004793-RA">
    <property type="protein sequence ID" value="ISCW004793-PA"/>
    <property type="gene ID" value="ISCW004793"/>
</dbReference>
<proteinExistence type="inferred from homology"/>
<feature type="transmembrane region" description="Helical" evidence="5">
    <location>
        <begin position="6"/>
        <end position="26"/>
    </location>
</feature>
<dbReference type="GO" id="GO:0005262">
    <property type="term" value="F:calcium channel activity"/>
    <property type="evidence" value="ECO:0000318"/>
    <property type="project" value="GO_Central"/>
</dbReference>
<keyword evidence="8" id="KW-1185">Reference proteome</keyword>
<evidence type="ECO:0000256" key="1">
    <source>
        <dbReference type="ARBA" id="ARBA00004141"/>
    </source>
</evidence>
<reference evidence="7" key="2">
    <citation type="submission" date="2020-05" db="UniProtKB">
        <authorList>
            <consortium name="EnsemblMetazoa"/>
        </authorList>
    </citation>
    <scope>IDENTIFICATION</scope>
    <source>
        <strain evidence="7">wikel</strain>
    </source>
</reference>
<dbReference type="EMBL" id="ABJB010145645">
    <property type="status" value="NOT_ANNOTATED_CDS"/>
    <property type="molecule type" value="Genomic_DNA"/>
</dbReference>
<sequence>GFIRKVYLILTVQILITTGIIGAFMFTPGAKEFYIKHLYVFMGLSILGMVLVFVMSCFDSLRRSFPINFIILFAFVRPSVASTPDRYERIEIFIAVGITAVSLGLTRNGLSFQIDFTVFSGLAFVFCIVLFVAGLILLFVKIKILHLLYACGGTLLFSFYIVIDTQLIVGGDKRTFALSPEDYIAGALTLYLDVINVFLFILQILSVLKEE</sequence>
<evidence type="ECO:0000256" key="4">
    <source>
        <dbReference type="ARBA" id="ARBA00023136"/>
    </source>
</evidence>
<dbReference type="VEuPathDB" id="VectorBase:ISCI004793"/>
<dbReference type="EMBL" id="ABJB010805435">
    <property type="status" value="NOT_ANNOTATED_CDS"/>
    <property type="molecule type" value="Genomic_DNA"/>
</dbReference>
<dbReference type="FunCoup" id="B7PHU1">
    <property type="interactions" value="274"/>
</dbReference>
<dbReference type="PANTHER" id="PTHR23291:SF47">
    <property type="entry name" value="TRANSMEMBRANE BAX INHIBITOR MOTIF CONTAINING 7"/>
    <property type="match status" value="1"/>
</dbReference>
<feature type="transmembrane region" description="Helical" evidence="5">
    <location>
        <begin position="116"/>
        <end position="140"/>
    </location>
</feature>
<dbReference type="EMBL" id="DS714851">
    <property type="protein sequence ID" value="EEC06163.1"/>
    <property type="molecule type" value="Genomic_DNA"/>
</dbReference>
<protein>
    <submittedName>
        <fullName evidence="6 7">N-methyl-D-aspartate receptor associated protein, putative</fullName>
    </submittedName>
</protein>
<keyword evidence="4 5" id="KW-0472">Membrane</keyword>
<dbReference type="PaxDb" id="6945-B7PHU1"/>
<comment type="similarity">
    <text evidence="5">Belongs to the BI1 family.</text>
</comment>
<dbReference type="PANTHER" id="PTHR23291">
    <property type="entry name" value="BAX INHIBITOR-RELATED"/>
    <property type="match status" value="1"/>
</dbReference>
<dbReference type="Pfam" id="PF01027">
    <property type="entry name" value="Bax1-I"/>
    <property type="match status" value="1"/>
</dbReference>
<dbReference type="OrthoDB" id="7933078at2759"/>
<feature type="transmembrane region" description="Helical" evidence="5">
    <location>
        <begin position="183"/>
        <end position="208"/>
    </location>
</feature>
<comment type="subcellular location">
    <subcellularLocation>
        <location evidence="1">Membrane</location>
        <topology evidence="1">Multi-pass membrane protein</topology>
    </subcellularLocation>
</comment>
<evidence type="ECO:0000313" key="8">
    <source>
        <dbReference type="Proteomes" id="UP000001555"/>
    </source>
</evidence>
<keyword evidence="6" id="KW-0675">Receptor</keyword>
<evidence type="ECO:0000313" key="7">
    <source>
        <dbReference type="EnsemblMetazoa" id="ISCW004793-PA"/>
    </source>
</evidence>
<evidence type="ECO:0000256" key="5">
    <source>
        <dbReference type="RuleBase" id="RU004379"/>
    </source>
</evidence>
<dbReference type="EMBL" id="ABJB010687204">
    <property type="status" value="NOT_ANNOTATED_CDS"/>
    <property type="molecule type" value="Genomic_DNA"/>
</dbReference>
<gene>
    <name evidence="6" type="ORF">IscW_ISCW004793</name>
</gene>
<evidence type="ECO:0000256" key="3">
    <source>
        <dbReference type="ARBA" id="ARBA00022989"/>
    </source>
</evidence>
<keyword evidence="3 5" id="KW-1133">Transmembrane helix</keyword>
<dbReference type="Proteomes" id="UP000001555">
    <property type="component" value="Unassembled WGS sequence"/>
</dbReference>